<name>A0A5C3N8N3_9AGAM</name>
<sequence length="188" mass="21907">MADNRSEVERGVERQTAAGGEVSEAEINTWPEATQARDEERNRRAKICAFIDEDGRIFSSESSAAPTNKITAHIYQDKTPRDLMETNWAEDHAPWQPWVIRPQYIIWNGLFSRLDVTRSNIPIIYAEGRVMLDPELRERWQTLEQGILQYMRLLSRKGLYHLDTVTPRCPSDYGYWRSFTSTRKLKTA</sequence>
<feature type="region of interest" description="Disordered" evidence="1">
    <location>
        <begin position="1"/>
        <end position="38"/>
    </location>
</feature>
<evidence type="ECO:0000313" key="2">
    <source>
        <dbReference type="EMBL" id="TFK53465.1"/>
    </source>
</evidence>
<dbReference type="OrthoDB" id="3325286at2759"/>
<protein>
    <submittedName>
        <fullName evidence="2">Uncharacterized protein</fullName>
    </submittedName>
</protein>
<evidence type="ECO:0000256" key="1">
    <source>
        <dbReference type="SAM" id="MobiDB-lite"/>
    </source>
</evidence>
<reference evidence="2 3" key="1">
    <citation type="journal article" date="2019" name="Nat. Ecol. Evol.">
        <title>Megaphylogeny resolves global patterns of mushroom evolution.</title>
        <authorList>
            <person name="Varga T."/>
            <person name="Krizsan K."/>
            <person name="Foldi C."/>
            <person name="Dima B."/>
            <person name="Sanchez-Garcia M."/>
            <person name="Sanchez-Ramirez S."/>
            <person name="Szollosi G.J."/>
            <person name="Szarkandi J.G."/>
            <person name="Papp V."/>
            <person name="Albert L."/>
            <person name="Andreopoulos W."/>
            <person name="Angelini C."/>
            <person name="Antonin V."/>
            <person name="Barry K.W."/>
            <person name="Bougher N.L."/>
            <person name="Buchanan P."/>
            <person name="Buyck B."/>
            <person name="Bense V."/>
            <person name="Catcheside P."/>
            <person name="Chovatia M."/>
            <person name="Cooper J."/>
            <person name="Damon W."/>
            <person name="Desjardin D."/>
            <person name="Finy P."/>
            <person name="Geml J."/>
            <person name="Haridas S."/>
            <person name="Hughes K."/>
            <person name="Justo A."/>
            <person name="Karasinski D."/>
            <person name="Kautmanova I."/>
            <person name="Kiss B."/>
            <person name="Kocsube S."/>
            <person name="Kotiranta H."/>
            <person name="LaButti K.M."/>
            <person name="Lechner B.E."/>
            <person name="Liimatainen K."/>
            <person name="Lipzen A."/>
            <person name="Lukacs Z."/>
            <person name="Mihaltcheva S."/>
            <person name="Morgado L.N."/>
            <person name="Niskanen T."/>
            <person name="Noordeloos M.E."/>
            <person name="Ohm R.A."/>
            <person name="Ortiz-Santana B."/>
            <person name="Ovrebo C."/>
            <person name="Racz N."/>
            <person name="Riley R."/>
            <person name="Savchenko A."/>
            <person name="Shiryaev A."/>
            <person name="Soop K."/>
            <person name="Spirin V."/>
            <person name="Szebenyi C."/>
            <person name="Tomsovsky M."/>
            <person name="Tulloss R.E."/>
            <person name="Uehling J."/>
            <person name="Grigoriev I.V."/>
            <person name="Vagvolgyi C."/>
            <person name="Papp T."/>
            <person name="Martin F.M."/>
            <person name="Miettinen O."/>
            <person name="Hibbett D.S."/>
            <person name="Nagy L.G."/>
        </authorList>
    </citation>
    <scope>NUCLEOTIDE SEQUENCE [LARGE SCALE GENOMIC DNA]</scope>
    <source>
        <strain evidence="2 3">OMC1185</strain>
    </source>
</reference>
<dbReference type="EMBL" id="ML213507">
    <property type="protein sequence ID" value="TFK53465.1"/>
    <property type="molecule type" value="Genomic_DNA"/>
</dbReference>
<feature type="compositionally biased region" description="Basic and acidic residues" evidence="1">
    <location>
        <begin position="1"/>
        <end position="13"/>
    </location>
</feature>
<dbReference type="Proteomes" id="UP000305948">
    <property type="component" value="Unassembled WGS sequence"/>
</dbReference>
<feature type="non-terminal residue" evidence="2">
    <location>
        <position position="188"/>
    </location>
</feature>
<accession>A0A5C3N8N3</accession>
<keyword evidence="3" id="KW-1185">Reference proteome</keyword>
<dbReference type="AlphaFoldDB" id="A0A5C3N8N3"/>
<gene>
    <name evidence="2" type="ORF">OE88DRAFT_1733386</name>
</gene>
<proteinExistence type="predicted"/>
<evidence type="ECO:0000313" key="3">
    <source>
        <dbReference type="Proteomes" id="UP000305948"/>
    </source>
</evidence>
<organism evidence="2 3">
    <name type="scientific">Heliocybe sulcata</name>
    <dbReference type="NCBI Taxonomy" id="5364"/>
    <lineage>
        <taxon>Eukaryota</taxon>
        <taxon>Fungi</taxon>
        <taxon>Dikarya</taxon>
        <taxon>Basidiomycota</taxon>
        <taxon>Agaricomycotina</taxon>
        <taxon>Agaricomycetes</taxon>
        <taxon>Gloeophyllales</taxon>
        <taxon>Gloeophyllaceae</taxon>
        <taxon>Heliocybe</taxon>
    </lineage>
</organism>